<dbReference type="SUPFAM" id="SSF52279">
    <property type="entry name" value="Beta-D-glucan exohydrolase, C-terminal domain"/>
    <property type="match status" value="1"/>
</dbReference>
<dbReference type="SUPFAM" id="SSF51445">
    <property type="entry name" value="(Trans)glycosidases"/>
    <property type="match status" value="1"/>
</dbReference>
<evidence type="ECO:0000256" key="6">
    <source>
        <dbReference type="ARBA" id="ARBA00023295"/>
    </source>
</evidence>
<gene>
    <name evidence="9" type="ORF">CKAN_00638800</name>
</gene>
<evidence type="ECO:0000256" key="2">
    <source>
        <dbReference type="ARBA" id="ARBA00022525"/>
    </source>
</evidence>
<dbReference type="Gene3D" id="3.20.20.300">
    <property type="entry name" value="Glycoside hydrolase, family 3, N-terminal domain"/>
    <property type="match status" value="1"/>
</dbReference>
<keyword evidence="10" id="KW-1185">Reference proteome</keyword>
<dbReference type="InterPro" id="IPR013783">
    <property type="entry name" value="Ig-like_fold"/>
</dbReference>
<feature type="signal peptide" evidence="7">
    <location>
        <begin position="1"/>
        <end position="36"/>
    </location>
</feature>
<keyword evidence="2" id="KW-0964">Secreted</keyword>
<dbReference type="EMBL" id="QPKB01000002">
    <property type="protein sequence ID" value="RWR77884.1"/>
    <property type="molecule type" value="Genomic_DNA"/>
</dbReference>
<dbReference type="FunFam" id="3.40.50.1700:FF:000001">
    <property type="entry name" value="probable beta-D-xylosidase 2"/>
    <property type="match status" value="1"/>
</dbReference>
<sequence length="803" mass="88706">MSRQSSDHPQMYKWRFSLSFLTFFLSIYQPVKLTEAAANHPHPKFPCKSPHHSSYPFCNTSLPIPTRAHSLISLLTLDEKIHQLSNGAAAVYRLGIPTYQWWSESLHGIAGNGPGVSFNGTVPSATSFPQVLLTSASFNRSLWFSIAKAIGVEARAMHNVGQAGLTFWAPNINIFRDPRWGRGQETPGEDPAVAAAYSIEYVKGFQGESWSGRGGGFKRKRVLEESGNGGSLMLSACCKHFTAYDLEDWGNFTRYTFNAKVSKQDLEDTYQPPFRSCIEEGRASCLMCSYNQINGVPACARRDLLQQARDEWGFKGYITSDCDAVAIIHENQNYAPSPEDAVAAVLKAGMDINCGTYLLRYTASAVKQGKVQEEDIDRALFNLFSVQLRLGLFDGDPTKKQFGKLGPRDICTKEHRELALEAARQGIVLLKNDNRFLPLKKESVSSLAIIGPAANDTSKLGGGYSGIPCNPKSMFDGHRAYIKKISYSTGCLDIACNSDVGFKEAVRTARKADIVVVVAGLDLTQETEDHDRTSLLLPGRQMDLISSITRVCKKPLVLILMGGGPLDVSFAKEDPRIASILWVGYPGEMGGKAAAEVIFGKINPGGRLPVTWYPESFTKVPMDDMNMRANLSRGYPGRTYRFYTGKVVYGFGHGLSYSDYSYKFLSVPDKISLSRFFVDEGTNKSSAYARKDGLDYVSVNQVESCNALRFYIQISVLNKGDMDGSHVVMLFSRAGARIRGAPQKQLIGFKRIHTESYKATEVSILVNPCKHLSTVNDLGVRILSLGPHVFMLEGVDHTIFIER</sequence>
<keyword evidence="3 7" id="KW-0732">Signal</keyword>
<dbReference type="InterPro" id="IPR036962">
    <property type="entry name" value="Glyco_hydro_3_N_sf"/>
</dbReference>
<evidence type="ECO:0000313" key="9">
    <source>
        <dbReference type="EMBL" id="RWR77884.1"/>
    </source>
</evidence>
<feature type="chain" id="PRO_5018738170" evidence="7">
    <location>
        <begin position="37"/>
        <end position="803"/>
    </location>
</feature>
<dbReference type="Pfam" id="PF00933">
    <property type="entry name" value="Glyco_hydro_3"/>
    <property type="match status" value="1"/>
</dbReference>
<dbReference type="SMART" id="SM01217">
    <property type="entry name" value="Fn3_like"/>
    <property type="match status" value="1"/>
</dbReference>
<feature type="domain" description="Fibronectin type III-like" evidence="8">
    <location>
        <begin position="726"/>
        <end position="797"/>
    </location>
</feature>
<evidence type="ECO:0000256" key="7">
    <source>
        <dbReference type="SAM" id="SignalP"/>
    </source>
</evidence>
<dbReference type="AlphaFoldDB" id="A0A3S3MDN3"/>
<evidence type="ECO:0000256" key="5">
    <source>
        <dbReference type="ARBA" id="ARBA00023180"/>
    </source>
</evidence>
<dbReference type="GO" id="GO:0009044">
    <property type="term" value="F:xylan 1,4-beta-xylosidase activity"/>
    <property type="evidence" value="ECO:0007669"/>
    <property type="project" value="InterPro"/>
</dbReference>
<dbReference type="Pfam" id="PF01915">
    <property type="entry name" value="Glyco_hydro_3_C"/>
    <property type="match status" value="1"/>
</dbReference>
<evidence type="ECO:0000256" key="4">
    <source>
        <dbReference type="ARBA" id="ARBA00022801"/>
    </source>
</evidence>
<evidence type="ECO:0000259" key="8">
    <source>
        <dbReference type="SMART" id="SM01217"/>
    </source>
</evidence>
<dbReference type="PANTHER" id="PTHR42721:SF1">
    <property type="entry name" value="BETA-D-XYLOSIDASE 6-RELATED"/>
    <property type="match status" value="1"/>
</dbReference>
<comment type="subcellular location">
    <subcellularLocation>
        <location evidence="1">Secreted</location>
    </subcellularLocation>
</comment>
<evidence type="ECO:0000256" key="3">
    <source>
        <dbReference type="ARBA" id="ARBA00022729"/>
    </source>
</evidence>
<name>A0A3S3MDN3_9MAGN</name>
<comment type="caution">
    <text evidence="9">The sequence shown here is derived from an EMBL/GenBank/DDBJ whole genome shotgun (WGS) entry which is preliminary data.</text>
</comment>
<dbReference type="InterPro" id="IPR017853">
    <property type="entry name" value="GH"/>
</dbReference>
<evidence type="ECO:0000256" key="1">
    <source>
        <dbReference type="ARBA" id="ARBA00004613"/>
    </source>
</evidence>
<dbReference type="InterPro" id="IPR036881">
    <property type="entry name" value="Glyco_hydro_3_C_sf"/>
</dbReference>
<keyword evidence="5" id="KW-0325">Glycoprotein</keyword>
<proteinExistence type="predicted"/>
<dbReference type="OrthoDB" id="47059at2759"/>
<dbReference type="InterPro" id="IPR044993">
    <property type="entry name" value="BXL"/>
</dbReference>
<reference evidence="9 10" key="1">
    <citation type="journal article" date="2019" name="Nat. Plants">
        <title>Stout camphor tree genome fills gaps in understanding of flowering plant genome evolution.</title>
        <authorList>
            <person name="Chaw S.M."/>
            <person name="Liu Y.C."/>
            <person name="Wu Y.W."/>
            <person name="Wang H.Y."/>
            <person name="Lin C.I."/>
            <person name="Wu C.S."/>
            <person name="Ke H.M."/>
            <person name="Chang L.Y."/>
            <person name="Hsu C.Y."/>
            <person name="Yang H.T."/>
            <person name="Sudianto E."/>
            <person name="Hsu M.H."/>
            <person name="Wu K.P."/>
            <person name="Wang L.N."/>
            <person name="Leebens-Mack J.H."/>
            <person name="Tsai I.J."/>
        </authorList>
    </citation>
    <scope>NUCLEOTIDE SEQUENCE [LARGE SCALE GENOMIC DNA]</scope>
    <source>
        <strain evidence="10">cv. Chaw 1501</strain>
        <tissue evidence="9">Young leaves</tissue>
    </source>
</reference>
<accession>A0A3S3MDN3</accession>
<dbReference type="GO" id="GO:0046556">
    <property type="term" value="F:alpha-L-arabinofuranosidase activity"/>
    <property type="evidence" value="ECO:0007669"/>
    <property type="project" value="TreeGrafter"/>
</dbReference>
<dbReference type="InterPro" id="IPR026891">
    <property type="entry name" value="Fn3-like"/>
</dbReference>
<dbReference type="PANTHER" id="PTHR42721">
    <property type="entry name" value="SUGAR HYDROLASE-RELATED"/>
    <property type="match status" value="1"/>
</dbReference>
<evidence type="ECO:0000313" key="10">
    <source>
        <dbReference type="Proteomes" id="UP000283530"/>
    </source>
</evidence>
<dbReference type="GO" id="GO:0045493">
    <property type="term" value="P:xylan catabolic process"/>
    <property type="evidence" value="ECO:0007669"/>
    <property type="project" value="InterPro"/>
</dbReference>
<dbReference type="GO" id="GO:0031222">
    <property type="term" value="P:arabinan catabolic process"/>
    <property type="evidence" value="ECO:0007669"/>
    <property type="project" value="TreeGrafter"/>
</dbReference>
<keyword evidence="6" id="KW-0326">Glycosidase</keyword>
<dbReference type="InterPro" id="IPR001764">
    <property type="entry name" value="Glyco_hydro_3_N"/>
</dbReference>
<dbReference type="STRING" id="337451.A0A3S3MDN3"/>
<dbReference type="Proteomes" id="UP000283530">
    <property type="component" value="Unassembled WGS sequence"/>
</dbReference>
<dbReference type="Gene3D" id="2.60.40.10">
    <property type="entry name" value="Immunoglobulins"/>
    <property type="match status" value="1"/>
</dbReference>
<dbReference type="FunFam" id="3.20.20.300:FF:000004">
    <property type="entry name" value="probable beta-D-xylosidase 7"/>
    <property type="match status" value="1"/>
</dbReference>
<keyword evidence="4" id="KW-0378">Hydrolase</keyword>
<protein>
    <submittedName>
        <fullName evidence="9">Putative beta-D-xylosidase 6</fullName>
    </submittedName>
</protein>
<dbReference type="InterPro" id="IPR002772">
    <property type="entry name" value="Glyco_hydro_3_C"/>
</dbReference>
<dbReference type="Gene3D" id="3.40.50.1700">
    <property type="entry name" value="Glycoside hydrolase family 3 C-terminal domain"/>
    <property type="match status" value="1"/>
</dbReference>
<organism evidence="9 10">
    <name type="scientific">Cinnamomum micranthum f. kanehirae</name>
    <dbReference type="NCBI Taxonomy" id="337451"/>
    <lineage>
        <taxon>Eukaryota</taxon>
        <taxon>Viridiplantae</taxon>
        <taxon>Streptophyta</taxon>
        <taxon>Embryophyta</taxon>
        <taxon>Tracheophyta</taxon>
        <taxon>Spermatophyta</taxon>
        <taxon>Magnoliopsida</taxon>
        <taxon>Magnoliidae</taxon>
        <taxon>Laurales</taxon>
        <taxon>Lauraceae</taxon>
        <taxon>Cinnamomum</taxon>
    </lineage>
</organism>
<dbReference type="GO" id="GO:0005576">
    <property type="term" value="C:extracellular region"/>
    <property type="evidence" value="ECO:0007669"/>
    <property type="project" value="UniProtKB-SubCell"/>
</dbReference>